<evidence type="ECO:0000313" key="3">
    <source>
        <dbReference type="Proteomes" id="UP000030129"/>
    </source>
</evidence>
<gene>
    <name evidence="2" type="ORF">Q763_16085</name>
</gene>
<dbReference type="AlphaFoldDB" id="A0A0A2LI88"/>
<accession>A0A0A2LI88</accession>
<evidence type="ECO:0000259" key="1">
    <source>
        <dbReference type="Pfam" id="PF01541"/>
    </source>
</evidence>
<organism evidence="2 3">
    <name type="scientific">Flavobacterium beibuense F44-8</name>
    <dbReference type="NCBI Taxonomy" id="1406840"/>
    <lineage>
        <taxon>Bacteria</taxon>
        <taxon>Pseudomonadati</taxon>
        <taxon>Bacteroidota</taxon>
        <taxon>Flavobacteriia</taxon>
        <taxon>Flavobacteriales</taxon>
        <taxon>Flavobacteriaceae</taxon>
        <taxon>Flavobacterium</taxon>
    </lineage>
</organism>
<dbReference type="InterPro" id="IPR000305">
    <property type="entry name" value="GIY-YIG_endonuc"/>
</dbReference>
<sequence>MNYKEIIKETQGSLAKLSQQLNDIEIEIADTFEINSSNFNDVLNSHKKNIFKFPLIYTIEITDSSILRDFVEKYQNRPQGLKTSKFNYRDKEVPVQNTLYVGSTMKNFYGRLKQHLGLTGKSVYSMHLLRWDKQMTYTVKVKVYEIKNIKDHEVIITQNIVEAIEQQIWDKLQPIFGKKSGQL</sequence>
<name>A0A0A2LI88_9FLAO</name>
<dbReference type="Pfam" id="PF01541">
    <property type="entry name" value="GIY-YIG"/>
    <property type="match status" value="1"/>
</dbReference>
<dbReference type="EMBL" id="JRLV01000024">
    <property type="protein sequence ID" value="KGO78908.1"/>
    <property type="molecule type" value="Genomic_DNA"/>
</dbReference>
<proteinExistence type="predicted"/>
<dbReference type="STRING" id="1406840.Q763_16085"/>
<dbReference type="Proteomes" id="UP000030129">
    <property type="component" value="Unassembled WGS sequence"/>
</dbReference>
<dbReference type="RefSeq" id="WP_035135988.1">
    <property type="nucleotide sequence ID" value="NZ_JRLV01000024.1"/>
</dbReference>
<feature type="domain" description="GIY-YIG" evidence="1">
    <location>
        <begin position="96"/>
        <end position="136"/>
    </location>
</feature>
<protein>
    <recommendedName>
        <fullName evidence="1">GIY-YIG domain-containing protein</fullName>
    </recommendedName>
</protein>
<evidence type="ECO:0000313" key="2">
    <source>
        <dbReference type="EMBL" id="KGO78908.1"/>
    </source>
</evidence>
<reference evidence="2 3" key="1">
    <citation type="submission" date="2013-09" db="EMBL/GenBank/DDBJ databases">
        <authorList>
            <person name="Zeng Z."/>
            <person name="Chen C."/>
        </authorList>
    </citation>
    <scope>NUCLEOTIDE SEQUENCE [LARGE SCALE GENOMIC DNA]</scope>
    <source>
        <strain evidence="2 3">F44-8</strain>
    </source>
</reference>
<dbReference type="eggNOG" id="ENOG502Z8QY">
    <property type="taxonomic scope" value="Bacteria"/>
</dbReference>
<comment type="caution">
    <text evidence="2">The sequence shown here is derived from an EMBL/GenBank/DDBJ whole genome shotgun (WGS) entry which is preliminary data.</text>
</comment>
<keyword evidence="3" id="KW-1185">Reference proteome</keyword>